<dbReference type="Gene3D" id="3.90.1300.10">
    <property type="entry name" value="Amidase signature (AS) domain"/>
    <property type="match status" value="1"/>
</dbReference>
<name>A0A1C3EDY9_9GAMM</name>
<dbReference type="InterPro" id="IPR036928">
    <property type="entry name" value="AS_sf"/>
</dbReference>
<reference evidence="3 4" key="1">
    <citation type="submission" date="2016-05" db="EMBL/GenBank/DDBJ databases">
        <title>Genomic Taxonomy of the Vibrionaceae.</title>
        <authorList>
            <person name="Gomez-Gil B."/>
            <person name="Enciso-Ibarra J."/>
        </authorList>
    </citation>
    <scope>NUCLEOTIDE SEQUENCE [LARGE SCALE GENOMIC DNA]</scope>
    <source>
        <strain evidence="3 4">CAIM 1920</strain>
    </source>
</reference>
<dbReference type="STRING" id="1080227.A8L45_16870"/>
<dbReference type="Proteomes" id="UP000094936">
    <property type="component" value="Unassembled WGS sequence"/>
</dbReference>
<dbReference type="SUPFAM" id="SSF75304">
    <property type="entry name" value="Amidase signature (AS) enzymes"/>
    <property type="match status" value="1"/>
</dbReference>
<evidence type="ECO:0000259" key="2">
    <source>
        <dbReference type="Pfam" id="PF01425"/>
    </source>
</evidence>
<comment type="caution">
    <text evidence="3">The sequence shown here is derived from an EMBL/GenBank/DDBJ whole genome shotgun (WGS) entry which is preliminary data.</text>
</comment>
<proteinExistence type="inferred from homology"/>
<dbReference type="PANTHER" id="PTHR11895">
    <property type="entry name" value="TRANSAMIDASE"/>
    <property type="match status" value="1"/>
</dbReference>
<gene>
    <name evidence="3" type="ORF">A8L45_16870</name>
</gene>
<dbReference type="InterPro" id="IPR023631">
    <property type="entry name" value="Amidase_dom"/>
</dbReference>
<dbReference type="InterPro" id="IPR020556">
    <property type="entry name" value="Amidase_CS"/>
</dbReference>
<dbReference type="PROSITE" id="PS00571">
    <property type="entry name" value="AMIDASES"/>
    <property type="match status" value="1"/>
</dbReference>
<evidence type="ECO:0000313" key="3">
    <source>
        <dbReference type="EMBL" id="ODA31458.1"/>
    </source>
</evidence>
<dbReference type="PANTHER" id="PTHR11895:SF7">
    <property type="entry name" value="GLUTAMYL-TRNA(GLN) AMIDOTRANSFERASE SUBUNIT A, MITOCHONDRIAL"/>
    <property type="match status" value="1"/>
</dbReference>
<dbReference type="EMBL" id="LYBM01000035">
    <property type="protein sequence ID" value="ODA31458.1"/>
    <property type="molecule type" value="Genomic_DNA"/>
</dbReference>
<dbReference type="Pfam" id="PF01425">
    <property type="entry name" value="Amidase"/>
    <property type="match status" value="1"/>
</dbReference>
<organism evidence="3 4">
    <name type="scientific">Veronia pacifica</name>
    <dbReference type="NCBI Taxonomy" id="1080227"/>
    <lineage>
        <taxon>Bacteria</taxon>
        <taxon>Pseudomonadati</taxon>
        <taxon>Pseudomonadota</taxon>
        <taxon>Gammaproteobacteria</taxon>
        <taxon>Vibrionales</taxon>
        <taxon>Vibrionaceae</taxon>
        <taxon>Veronia</taxon>
    </lineage>
</organism>
<comment type="similarity">
    <text evidence="1">Belongs to the amidase family.</text>
</comment>
<evidence type="ECO:0000256" key="1">
    <source>
        <dbReference type="ARBA" id="ARBA00009199"/>
    </source>
</evidence>
<dbReference type="NCBIfam" id="NF005899">
    <property type="entry name" value="PRK07869.1"/>
    <property type="match status" value="1"/>
</dbReference>
<accession>A0A1C3EDY9</accession>
<feature type="domain" description="Amidase" evidence="2">
    <location>
        <begin position="44"/>
        <end position="460"/>
    </location>
</feature>
<keyword evidence="4" id="KW-1185">Reference proteome</keyword>
<sequence length="485" mass="52043">MQGVKTLNTKSIPLVNAYCDDVLASHDAVALAQLIDKKEISPQETISAAIERAKKVNPHLNAITEEMYSDAVERMPSSGLMYGVPSFIKDNEAVKGFPTLHGSAALKNTPAEHSSDFFRQFESLGLATIGKSTLPEFGLTATTESTFLGETKNPWNTAFSSGGSSGGSAALVAAGVVPIAHGNDGGGSIRIPAACCGLVGLKPTRGRLRPMEGTDLLPINLVNQGVLTRTVRDTATFLYGAELHHANPDLPPIGHVQGEGKKPLKIAFFINGPEHVLTDSDCGHAVRKAASLCESLGHDVEEIPFPFDHNLGDDFLIYWSMLAFGIHYASKQVVGQAVDKSKLEPFTKAMSRYYLTQCYKTPGAIRRLKQFQATYQHFFDNVDVILSPVLGHPPPKLSYLVSKDINLENTLERLRRFVPFTGIQNVSGGPAVSLPVGMSQTGLPVGVQFASAPGNDKTLLELAFGLEQTGAFLAGDDKINKVVGF</sequence>
<dbReference type="AlphaFoldDB" id="A0A1C3EDY9"/>
<dbReference type="InterPro" id="IPR000120">
    <property type="entry name" value="Amidase"/>
</dbReference>
<protein>
    <recommendedName>
        <fullName evidence="2">Amidase domain-containing protein</fullName>
    </recommendedName>
</protein>
<evidence type="ECO:0000313" key="4">
    <source>
        <dbReference type="Proteomes" id="UP000094936"/>
    </source>
</evidence>
<dbReference type="GO" id="GO:0003824">
    <property type="term" value="F:catalytic activity"/>
    <property type="evidence" value="ECO:0007669"/>
    <property type="project" value="InterPro"/>
</dbReference>